<sequence>MDWIGSADATLRPALSAEATATASQRVSDASQNASQQCASQLFGDLADDRVRRRALRATQADSQADVDATQASLSDDNYRGARVALDTQLLFGGGAAPPRRAPPGAGAPEGAAALERASRGARCRGRVLRAPDRGAPAATARGGARGPARGARRRRAPGAGSRARALHRAAATCLATAESPDDALAAALDGDAVARRRPRRARTRRAPRSSSGRASWPAAGPASAAPWAPATPAPRGACCASTRTSTRPSPRRSRGPSRAPRAPAFAEERRGAYADAFRLFDALAQAEAPDAAAVGAAGRARAALALGEWDASRTRARARRPRRCAPPRAPPPPRRSRRAARRSSRPRAARARARARGAAPSAVAAARARAGGDWGGCAEALDAGYARVGDHLAALDACAVGPRREHLAELAALGAVDAAAARPAARRRGPLGRNAPGGRPLRGVQRRRAPRARGAGERRDALRFAAERLPEGHPVLKEALAACFDDAAEAFVAAAAGLHEPEFRYYDFVKDAHQRAARGDAAGAARTWRRCRRTLLDASWDGVGARVGETNATFGQKLRKSPKVHAVDAAILKGRDVARACKDAKAEALARKNEMKGGPPRPDLAAYSRYLADFDGRDDVAAAIAPELAGGLRALDDAKKARNKALKLVHDGGPKDKVWHAPRRRAEAAMAAAHEALDGDAGALRRHLCRLAPAPETFLAKRRVYLETLATASVCGYVVGLGDRHLDNLLLADGDGAVVHIDMGYAFGTATTALPVPELIPFRLTRELARALAPSTATPSSPTPRRPRSPRSAARATRRRSSRSSRPSCASPSSTGSTAGTATRRASSTTRRRRRRPPPRRRRRSRAARPRAAPARARPPRRRSSASPSPRQARRAHPVALLVEELDRNTNAMFKPMKEQAKVVARGDPGDARRDVEGDVLDVRDQVRVLVDLATDPNCLGRHWKGLNLWC</sequence>
<feature type="compositionally biased region" description="Low complexity" evidence="6">
    <location>
        <begin position="432"/>
        <end position="444"/>
    </location>
</feature>
<feature type="compositionally biased region" description="Low complexity" evidence="6">
    <location>
        <begin position="257"/>
        <end position="266"/>
    </location>
</feature>
<dbReference type="PROSITE" id="PS51190">
    <property type="entry name" value="FATC"/>
    <property type="match status" value="1"/>
</dbReference>
<accession>A0ABR1FJC5</accession>
<evidence type="ECO:0000259" key="8">
    <source>
        <dbReference type="PROSITE" id="PS51190"/>
    </source>
</evidence>
<dbReference type="Gene3D" id="1.10.1070.11">
    <property type="entry name" value="Phosphatidylinositol 3-/4-kinase, catalytic domain"/>
    <property type="match status" value="1"/>
</dbReference>
<keyword evidence="3" id="KW-0547">Nucleotide-binding</keyword>
<evidence type="ECO:0000256" key="1">
    <source>
        <dbReference type="ARBA" id="ARBA00012513"/>
    </source>
</evidence>
<keyword evidence="4" id="KW-0418">Kinase</keyword>
<feature type="compositionally biased region" description="Basic residues" evidence="6">
    <location>
        <begin position="315"/>
        <end position="326"/>
    </location>
</feature>
<feature type="compositionally biased region" description="Low complexity" evidence="6">
    <location>
        <begin position="805"/>
        <end position="830"/>
    </location>
</feature>
<dbReference type="PANTHER" id="PTHR11139">
    <property type="entry name" value="ATAXIA TELANGIECTASIA MUTATED ATM -RELATED"/>
    <property type="match status" value="1"/>
</dbReference>
<feature type="domain" description="PI3K/PI4K catalytic" evidence="7">
    <location>
        <begin position="578"/>
        <end position="861"/>
    </location>
</feature>
<feature type="compositionally biased region" description="Basic residues" evidence="6">
    <location>
        <begin position="196"/>
        <end position="208"/>
    </location>
</feature>
<feature type="region of interest" description="Disordered" evidence="6">
    <location>
        <begin position="95"/>
        <end position="165"/>
    </location>
</feature>
<evidence type="ECO:0000256" key="2">
    <source>
        <dbReference type="ARBA" id="ARBA00022679"/>
    </source>
</evidence>
<organism evidence="9 10">
    <name type="scientific">Aureococcus anophagefferens</name>
    <name type="common">Harmful bloom alga</name>
    <dbReference type="NCBI Taxonomy" id="44056"/>
    <lineage>
        <taxon>Eukaryota</taxon>
        <taxon>Sar</taxon>
        <taxon>Stramenopiles</taxon>
        <taxon>Ochrophyta</taxon>
        <taxon>Pelagophyceae</taxon>
        <taxon>Pelagomonadales</taxon>
        <taxon>Pelagomonadaceae</taxon>
        <taxon>Aureococcus</taxon>
    </lineage>
</organism>
<dbReference type="SUPFAM" id="SSF56112">
    <property type="entry name" value="Protein kinase-like (PK-like)"/>
    <property type="match status" value="1"/>
</dbReference>
<feature type="compositionally biased region" description="Low complexity" evidence="6">
    <location>
        <begin position="209"/>
        <end position="249"/>
    </location>
</feature>
<keyword evidence="10" id="KW-1185">Reference proteome</keyword>
<evidence type="ECO:0000313" key="10">
    <source>
        <dbReference type="Proteomes" id="UP001363151"/>
    </source>
</evidence>
<feature type="compositionally biased region" description="Basic residues" evidence="6">
    <location>
        <begin position="831"/>
        <end position="850"/>
    </location>
</feature>
<feature type="region of interest" description="Disordered" evidence="6">
    <location>
        <begin position="773"/>
        <end position="878"/>
    </location>
</feature>
<dbReference type="EC" id="2.7.11.1" evidence="1"/>
<feature type="region of interest" description="Disordered" evidence="6">
    <location>
        <begin position="196"/>
        <end position="267"/>
    </location>
</feature>
<dbReference type="InterPro" id="IPR050517">
    <property type="entry name" value="DDR_Repair_Kinase"/>
</dbReference>
<evidence type="ECO:0000259" key="7">
    <source>
        <dbReference type="PROSITE" id="PS50290"/>
    </source>
</evidence>
<dbReference type="Pfam" id="PF00454">
    <property type="entry name" value="PI3_PI4_kinase"/>
    <property type="match status" value="1"/>
</dbReference>
<dbReference type="InterPro" id="IPR003152">
    <property type="entry name" value="FATC_dom"/>
</dbReference>
<evidence type="ECO:0000256" key="6">
    <source>
        <dbReference type="SAM" id="MobiDB-lite"/>
    </source>
</evidence>
<dbReference type="PROSITE" id="PS50290">
    <property type="entry name" value="PI3_4_KINASE_3"/>
    <property type="match status" value="1"/>
</dbReference>
<name>A0ABR1FJC5_AURAN</name>
<dbReference type="EMBL" id="JBBJCI010000372">
    <property type="protein sequence ID" value="KAK7231927.1"/>
    <property type="molecule type" value="Genomic_DNA"/>
</dbReference>
<dbReference type="PROSITE" id="PS00916">
    <property type="entry name" value="PI3_4_KINASE_2"/>
    <property type="match status" value="1"/>
</dbReference>
<dbReference type="InterPro" id="IPR018936">
    <property type="entry name" value="PI3/4_kinase_CS"/>
</dbReference>
<evidence type="ECO:0000256" key="5">
    <source>
        <dbReference type="ARBA" id="ARBA00022840"/>
    </source>
</evidence>
<dbReference type="SMART" id="SM00146">
    <property type="entry name" value="PI3Kc"/>
    <property type="match status" value="1"/>
</dbReference>
<dbReference type="InterPro" id="IPR036940">
    <property type="entry name" value="PI3/4_kinase_cat_sf"/>
</dbReference>
<keyword evidence="5" id="KW-0067">ATP-binding</keyword>
<feature type="compositionally biased region" description="Low complexity" evidence="6">
    <location>
        <begin position="134"/>
        <end position="150"/>
    </location>
</feature>
<feature type="domain" description="FATC" evidence="8">
    <location>
        <begin position="920"/>
        <end position="952"/>
    </location>
</feature>
<gene>
    <name evidence="9" type="ORF">SO694_00083063</name>
</gene>
<evidence type="ECO:0000313" key="9">
    <source>
        <dbReference type="EMBL" id="KAK7231927.1"/>
    </source>
</evidence>
<dbReference type="PANTHER" id="PTHR11139:SF68">
    <property type="entry name" value="DNA-DEPENDENT PROTEIN KINASE CATALYTIC SUBUNIT"/>
    <property type="match status" value="1"/>
</dbReference>
<feature type="compositionally biased region" description="Low complexity" evidence="6">
    <location>
        <begin position="97"/>
        <end position="116"/>
    </location>
</feature>
<feature type="region of interest" description="Disordered" evidence="6">
    <location>
        <begin position="425"/>
        <end position="458"/>
    </location>
</feature>
<reference evidence="9 10" key="1">
    <citation type="submission" date="2024-03" db="EMBL/GenBank/DDBJ databases">
        <title>Aureococcus anophagefferens CCMP1851 and Kratosvirus quantuckense: Draft genome of a second virus-susceptible host strain in the model system.</title>
        <authorList>
            <person name="Chase E."/>
            <person name="Truchon A.R."/>
            <person name="Schepens W."/>
            <person name="Wilhelm S.W."/>
        </authorList>
    </citation>
    <scope>NUCLEOTIDE SEQUENCE [LARGE SCALE GENOMIC DNA]</scope>
    <source>
        <strain evidence="9 10">CCMP1851</strain>
    </source>
</reference>
<proteinExistence type="predicted"/>
<dbReference type="InterPro" id="IPR000403">
    <property type="entry name" value="PI3/4_kinase_cat_dom"/>
</dbReference>
<dbReference type="Proteomes" id="UP001363151">
    <property type="component" value="Unassembled WGS sequence"/>
</dbReference>
<feature type="compositionally biased region" description="Basic residues" evidence="6">
    <location>
        <begin position="335"/>
        <end position="356"/>
    </location>
</feature>
<protein>
    <recommendedName>
        <fullName evidence="1">non-specific serine/threonine protein kinase</fullName>
        <ecNumber evidence="1">2.7.11.1</ecNumber>
    </recommendedName>
</protein>
<feature type="region of interest" description="Disordered" evidence="6">
    <location>
        <begin position="313"/>
        <end position="361"/>
    </location>
</feature>
<keyword evidence="2" id="KW-0808">Transferase</keyword>
<dbReference type="InterPro" id="IPR011009">
    <property type="entry name" value="Kinase-like_dom_sf"/>
</dbReference>
<comment type="caution">
    <text evidence="9">The sequence shown here is derived from an EMBL/GenBank/DDBJ whole genome shotgun (WGS) entry which is preliminary data.</text>
</comment>
<evidence type="ECO:0000256" key="3">
    <source>
        <dbReference type="ARBA" id="ARBA00022741"/>
    </source>
</evidence>
<evidence type="ECO:0000256" key="4">
    <source>
        <dbReference type="ARBA" id="ARBA00022777"/>
    </source>
</evidence>